<keyword evidence="2 18" id="KW-0723">Serine/threonine-protein kinase</keyword>
<gene>
    <name evidence="24" type="ORF">OLEA9_A069924</name>
</gene>
<dbReference type="AlphaFoldDB" id="A0A8S0RR63"/>
<evidence type="ECO:0000256" key="4">
    <source>
        <dbReference type="ARBA" id="ARBA00022679"/>
    </source>
</evidence>
<comment type="catalytic activity">
    <reaction evidence="17 18">
        <text>L-seryl-[protein] + ATP = O-phospho-L-seryl-[protein] + ADP + H(+)</text>
        <dbReference type="Rhea" id="RHEA:17989"/>
        <dbReference type="Rhea" id="RHEA-COMP:9863"/>
        <dbReference type="Rhea" id="RHEA-COMP:11604"/>
        <dbReference type="ChEBI" id="CHEBI:15378"/>
        <dbReference type="ChEBI" id="CHEBI:29999"/>
        <dbReference type="ChEBI" id="CHEBI:30616"/>
        <dbReference type="ChEBI" id="CHEBI:83421"/>
        <dbReference type="ChEBI" id="CHEBI:456216"/>
        <dbReference type="EC" id="2.7.11.1"/>
    </reaction>
</comment>
<feature type="chain" id="PRO_5035809198" description="Receptor-like serine/threonine-protein kinase" evidence="21">
    <location>
        <begin position="28"/>
        <end position="806"/>
    </location>
</feature>
<keyword evidence="12 20" id="KW-0472">Membrane</keyword>
<dbReference type="Gene3D" id="1.10.510.10">
    <property type="entry name" value="Transferase(Phosphotransferase) domain 1"/>
    <property type="match status" value="1"/>
</dbReference>
<proteinExistence type="inferred from homology"/>
<dbReference type="InterPro" id="IPR036426">
    <property type="entry name" value="Bulb-type_lectin_dom_sf"/>
</dbReference>
<dbReference type="Pfam" id="PF01453">
    <property type="entry name" value="B_lectin"/>
    <property type="match status" value="1"/>
</dbReference>
<evidence type="ECO:0000256" key="8">
    <source>
        <dbReference type="ARBA" id="ARBA00022741"/>
    </source>
</evidence>
<evidence type="ECO:0000256" key="5">
    <source>
        <dbReference type="ARBA" id="ARBA00022692"/>
    </source>
</evidence>
<name>A0A8S0RR63_OLEEU</name>
<evidence type="ECO:0000256" key="2">
    <source>
        <dbReference type="ARBA" id="ARBA00022527"/>
    </source>
</evidence>
<keyword evidence="15" id="KW-0325">Glycoprotein</keyword>
<dbReference type="Proteomes" id="UP000594638">
    <property type="component" value="Unassembled WGS sequence"/>
</dbReference>
<dbReference type="FunFam" id="2.90.10.30:FF:000001">
    <property type="entry name" value="Serine/threonine-protein kinase"/>
    <property type="match status" value="1"/>
</dbReference>
<evidence type="ECO:0000256" key="11">
    <source>
        <dbReference type="ARBA" id="ARBA00022989"/>
    </source>
</evidence>
<sequence length="806" mass="90841">MEFPALQFPSFFIISVYLLFSALFTEGQPECNVKLGWSLSAGDTNLPWNSPSGEFAFGFRPLQRSPSDNEDLFLLAIWFNKIPEQTIVWSKNEYSLPRGSTVHLTNEGQLILYNPQSKEIWRAQTNNDKSSCAAMLNSGNFVLINGNSSYIWESFKTPTDTILPGQSLSMDGNLNSRQSETNYTKGRFQLSMQSDGNLVLYTIFLPLGDVNSAYWATGTVRDNPEAQLVFDEAGYVYLKQGNDSTQNITNKDMGSSQDFYHMARIDYDGVFRAYSHPRKDCTANAKSCTSAWSVIQSTPEDICTAILRGLGSGFCGYNSYCVNTNGKPECFCPEGYSPVDSSDMFKGCKPNFQLPSCLQNGWELNLEVVEFKELNNTDWPFTDYEHQTDSQVDEDTCKEFCRRDCFCVAAIYDKNNCWKKKFPLSYGRQSKILNRTAYIKVPKGNETDLCPGSKDQSTLVLVGSVLLGSSVLINFILLLIISVAVFFIYHKKMLNLWSDSTSFGLRKYTYKELEKATGGFKQKLGRGAFGTVYKGVTPSTPKRYIAVKMLKKVEPEGEKEFTTEVNAIGKTHHKNLVTLLGYCDEGENRLLVYEYMSNGSLASLLFGISRPHWNQRVQIICGIARGLTYLHEECSTQIIHCDVKPQNILLDDFLTPKISDFGLAKLLLAEQSRAALTNIRGTVGYFAPEWFRKGSITVKVDVYSFGVMLLEIICCKSSVAFAMGEEEEALIDWAYDCYSKKKLNKMVENDEEARNDMKSVERLVMVAIWCIQEDPSLRPSMKRITQMLERVAEVPVPPRPSLFSSS</sequence>
<dbReference type="PANTHER" id="PTHR47976">
    <property type="entry name" value="G-TYPE LECTIN S-RECEPTOR-LIKE SERINE/THREONINE-PROTEIN KINASE SD2-5"/>
    <property type="match status" value="1"/>
</dbReference>
<dbReference type="InterPro" id="IPR017441">
    <property type="entry name" value="Protein_kinase_ATP_BS"/>
</dbReference>
<keyword evidence="4 18" id="KW-0808">Transferase</keyword>
<evidence type="ECO:0000259" key="22">
    <source>
        <dbReference type="PROSITE" id="PS50011"/>
    </source>
</evidence>
<feature type="binding site" evidence="19">
    <location>
        <position position="548"/>
    </location>
    <ligand>
        <name>ATP</name>
        <dbReference type="ChEBI" id="CHEBI:30616"/>
    </ligand>
</feature>
<evidence type="ECO:0000256" key="16">
    <source>
        <dbReference type="ARBA" id="ARBA00047899"/>
    </source>
</evidence>
<evidence type="ECO:0000256" key="21">
    <source>
        <dbReference type="SAM" id="SignalP"/>
    </source>
</evidence>
<dbReference type="CDD" id="cd14066">
    <property type="entry name" value="STKc_IRAK"/>
    <property type="match status" value="1"/>
</dbReference>
<dbReference type="OrthoDB" id="5857966at2759"/>
<evidence type="ECO:0000256" key="15">
    <source>
        <dbReference type="ARBA" id="ARBA00023180"/>
    </source>
</evidence>
<feature type="domain" description="Bulb-type lectin" evidence="23">
    <location>
        <begin position="30"/>
        <end position="156"/>
    </location>
</feature>
<dbReference type="InterPro" id="IPR011009">
    <property type="entry name" value="Kinase-like_dom_sf"/>
</dbReference>
<keyword evidence="25" id="KW-1185">Reference proteome</keyword>
<dbReference type="CDD" id="cd01098">
    <property type="entry name" value="PAN_AP_plant"/>
    <property type="match status" value="1"/>
</dbReference>
<dbReference type="Gene3D" id="2.90.10.10">
    <property type="entry name" value="Bulb-type lectin domain"/>
    <property type="match status" value="1"/>
</dbReference>
<dbReference type="PROSITE" id="PS50927">
    <property type="entry name" value="BULB_LECTIN"/>
    <property type="match status" value="1"/>
</dbReference>
<evidence type="ECO:0000256" key="17">
    <source>
        <dbReference type="ARBA" id="ARBA00048679"/>
    </source>
</evidence>
<comment type="caution">
    <text evidence="24">The sequence shown here is derived from an EMBL/GenBank/DDBJ whole genome shotgun (WGS) entry which is preliminary data.</text>
</comment>
<keyword evidence="10 18" id="KW-0067">ATP-binding</keyword>
<dbReference type="Pfam" id="PF07714">
    <property type="entry name" value="PK_Tyr_Ser-Thr"/>
    <property type="match status" value="1"/>
</dbReference>
<keyword evidence="8 18" id="KW-0547">Nucleotide-binding</keyword>
<dbReference type="GO" id="GO:0004674">
    <property type="term" value="F:protein serine/threonine kinase activity"/>
    <property type="evidence" value="ECO:0007669"/>
    <property type="project" value="UniProtKB-KW"/>
</dbReference>
<dbReference type="InterPro" id="IPR001480">
    <property type="entry name" value="Bulb-type_lectin_dom"/>
</dbReference>
<evidence type="ECO:0000256" key="19">
    <source>
        <dbReference type="PROSITE-ProRule" id="PRU10141"/>
    </source>
</evidence>
<protein>
    <recommendedName>
        <fullName evidence="18">Receptor-like serine/threonine-protein kinase</fullName>
        <ecNumber evidence="18">2.7.11.1</ecNumber>
    </recommendedName>
</protein>
<evidence type="ECO:0000259" key="23">
    <source>
        <dbReference type="PROSITE" id="PS50927"/>
    </source>
</evidence>
<keyword evidence="3" id="KW-0245">EGF-like domain</keyword>
<comment type="subcellular location">
    <subcellularLocation>
        <location evidence="1">Membrane</location>
        <topology evidence="1">Single-pass type I membrane protein</topology>
    </subcellularLocation>
</comment>
<keyword evidence="13" id="KW-1015">Disulfide bond</keyword>
<dbReference type="InterPro" id="IPR024171">
    <property type="entry name" value="SRK-like_kinase"/>
</dbReference>
<feature type="signal peptide" evidence="21">
    <location>
        <begin position="1"/>
        <end position="27"/>
    </location>
</feature>
<dbReference type="SMART" id="SM00220">
    <property type="entry name" value="S_TKc"/>
    <property type="match status" value="1"/>
</dbReference>
<dbReference type="GO" id="GO:0016020">
    <property type="term" value="C:membrane"/>
    <property type="evidence" value="ECO:0007669"/>
    <property type="project" value="UniProtKB-SubCell"/>
</dbReference>
<keyword evidence="5 20" id="KW-0812">Transmembrane</keyword>
<evidence type="ECO:0000256" key="14">
    <source>
        <dbReference type="ARBA" id="ARBA00023170"/>
    </source>
</evidence>
<keyword evidence="9 18" id="KW-0418">Kinase</keyword>
<evidence type="ECO:0000256" key="18">
    <source>
        <dbReference type="PIRNR" id="PIRNR000641"/>
    </source>
</evidence>
<dbReference type="PIRSF" id="PIRSF000641">
    <property type="entry name" value="SRK"/>
    <property type="match status" value="1"/>
</dbReference>
<dbReference type="EMBL" id="CACTIH010003679">
    <property type="protein sequence ID" value="CAA2981723.1"/>
    <property type="molecule type" value="Genomic_DNA"/>
</dbReference>
<dbReference type="PROSITE" id="PS50011">
    <property type="entry name" value="PROTEIN_KINASE_DOM"/>
    <property type="match status" value="1"/>
</dbReference>
<evidence type="ECO:0000256" key="3">
    <source>
        <dbReference type="ARBA" id="ARBA00022536"/>
    </source>
</evidence>
<dbReference type="Gramene" id="OE9A069924T1">
    <property type="protein sequence ID" value="OE9A069924C1"/>
    <property type="gene ID" value="OE9A069924"/>
</dbReference>
<dbReference type="CDD" id="cd00053">
    <property type="entry name" value="EGF"/>
    <property type="match status" value="1"/>
</dbReference>
<evidence type="ECO:0000256" key="9">
    <source>
        <dbReference type="ARBA" id="ARBA00022777"/>
    </source>
</evidence>
<reference evidence="24 25" key="1">
    <citation type="submission" date="2019-12" db="EMBL/GenBank/DDBJ databases">
        <authorList>
            <person name="Alioto T."/>
            <person name="Alioto T."/>
            <person name="Gomez Garrido J."/>
        </authorList>
    </citation>
    <scope>NUCLEOTIDE SEQUENCE [LARGE SCALE GENOMIC DNA]</scope>
</reference>
<evidence type="ECO:0000256" key="6">
    <source>
        <dbReference type="ARBA" id="ARBA00022729"/>
    </source>
</evidence>
<dbReference type="GO" id="GO:0030246">
    <property type="term" value="F:carbohydrate binding"/>
    <property type="evidence" value="ECO:0007669"/>
    <property type="project" value="UniProtKB-KW"/>
</dbReference>
<accession>A0A8S0RR63</accession>
<dbReference type="InterPro" id="IPR008271">
    <property type="entry name" value="Ser/Thr_kinase_AS"/>
</dbReference>
<evidence type="ECO:0000256" key="7">
    <source>
        <dbReference type="ARBA" id="ARBA00022734"/>
    </source>
</evidence>
<keyword evidence="14" id="KW-0675">Receptor</keyword>
<keyword evidence="11 20" id="KW-1133">Transmembrane helix</keyword>
<evidence type="ECO:0000256" key="1">
    <source>
        <dbReference type="ARBA" id="ARBA00004479"/>
    </source>
</evidence>
<evidence type="ECO:0000256" key="20">
    <source>
        <dbReference type="SAM" id="Phobius"/>
    </source>
</evidence>
<dbReference type="FunFam" id="2.90.10.10:FF:000013">
    <property type="entry name" value="G-type lectin S-receptor-like serine/threonine-protein kinase LECRK1"/>
    <property type="match status" value="1"/>
</dbReference>
<dbReference type="InterPro" id="IPR051343">
    <property type="entry name" value="G-type_lectin_kinases/EP1-like"/>
</dbReference>
<dbReference type="SUPFAM" id="SSF51110">
    <property type="entry name" value="alpha-D-mannose-specific plant lectins"/>
    <property type="match status" value="2"/>
</dbReference>
<comment type="similarity">
    <text evidence="18">Belongs to the protein kinase superfamily. Ser/Thr protein kinase family.</text>
</comment>
<evidence type="ECO:0000313" key="24">
    <source>
        <dbReference type="EMBL" id="CAA2981723.1"/>
    </source>
</evidence>
<keyword evidence="6 21" id="KW-0732">Signal</keyword>
<dbReference type="PANTHER" id="PTHR47976:SF2">
    <property type="entry name" value="RECEPTOR-LIKE SERINE_THREONINE-PROTEIN KINASE"/>
    <property type="match status" value="1"/>
</dbReference>
<dbReference type="SUPFAM" id="SSF56112">
    <property type="entry name" value="Protein kinase-like (PK-like)"/>
    <property type="match status" value="1"/>
</dbReference>
<dbReference type="InterPro" id="IPR001245">
    <property type="entry name" value="Ser-Thr/Tyr_kinase_cat_dom"/>
</dbReference>
<dbReference type="Gene3D" id="2.90.10.30">
    <property type="match status" value="1"/>
</dbReference>
<dbReference type="FunFam" id="3.30.200.20:FF:000059">
    <property type="entry name" value="S-receptor-like serine/threonine-protein kinase"/>
    <property type="match status" value="1"/>
</dbReference>
<feature type="domain" description="Protein kinase" evidence="22">
    <location>
        <begin position="518"/>
        <end position="791"/>
    </location>
</feature>
<evidence type="ECO:0000256" key="13">
    <source>
        <dbReference type="ARBA" id="ARBA00023157"/>
    </source>
</evidence>
<dbReference type="GO" id="GO:0005524">
    <property type="term" value="F:ATP binding"/>
    <property type="evidence" value="ECO:0007669"/>
    <property type="project" value="UniProtKB-UniRule"/>
</dbReference>
<evidence type="ECO:0000256" key="10">
    <source>
        <dbReference type="ARBA" id="ARBA00022840"/>
    </source>
</evidence>
<dbReference type="PROSITE" id="PS00107">
    <property type="entry name" value="PROTEIN_KINASE_ATP"/>
    <property type="match status" value="1"/>
</dbReference>
<dbReference type="FunFam" id="1.10.510.10:FF:000237">
    <property type="entry name" value="G-type lectin S-receptor-like serine/threonine-protein kinase"/>
    <property type="match status" value="1"/>
</dbReference>
<evidence type="ECO:0000313" key="25">
    <source>
        <dbReference type="Proteomes" id="UP000594638"/>
    </source>
</evidence>
<dbReference type="SMART" id="SM00108">
    <property type="entry name" value="B_lectin"/>
    <property type="match status" value="1"/>
</dbReference>
<organism evidence="24 25">
    <name type="scientific">Olea europaea subsp. europaea</name>
    <dbReference type="NCBI Taxonomy" id="158383"/>
    <lineage>
        <taxon>Eukaryota</taxon>
        <taxon>Viridiplantae</taxon>
        <taxon>Streptophyta</taxon>
        <taxon>Embryophyta</taxon>
        <taxon>Tracheophyta</taxon>
        <taxon>Spermatophyta</taxon>
        <taxon>Magnoliopsida</taxon>
        <taxon>eudicotyledons</taxon>
        <taxon>Gunneridae</taxon>
        <taxon>Pentapetalae</taxon>
        <taxon>asterids</taxon>
        <taxon>lamiids</taxon>
        <taxon>Lamiales</taxon>
        <taxon>Oleaceae</taxon>
        <taxon>Oleeae</taxon>
        <taxon>Olea</taxon>
    </lineage>
</organism>
<dbReference type="EC" id="2.7.11.1" evidence="18"/>
<dbReference type="PROSITE" id="PS00108">
    <property type="entry name" value="PROTEIN_KINASE_ST"/>
    <property type="match status" value="1"/>
</dbReference>
<dbReference type="InterPro" id="IPR000719">
    <property type="entry name" value="Prot_kinase_dom"/>
</dbReference>
<dbReference type="Gene3D" id="3.30.200.20">
    <property type="entry name" value="Phosphorylase Kinase, domain 1"/>
    <property type="match status" value="1"/>
</dbReference>
<keyword evidence="7" id="KW-0430">Lectin</keyword>
<evidence type="ECO:0000256" key="12">
    <source>
        <dbReference type="ARBA" id="ARBA00023136"/>
    </source>
</evidence>
<feature type="transmembrane region" description="Helical" evidence="20">
    <location>
        <begin position="459"/>
        <end position="489"/>
    </location>
</feature>
<comment type="catalytic activity">
    <reaction evidence="16 18">
        <text>L-threonyl-[protein] + ATP = O-phospho-L-threonyl-[protein] + ADP + H(+)</text>
        <dbReference type="Rhea" id="RHEA:46608"/>
        <dbReference type="Rhea" id="RHEA-COMP:11060"/>
        <dbReference type="Rhea" id="RHEA-COMP:11605"/>
        <dbReference type="ChEBI" id="CHEBI:15378"/>
        <dbReference type="ChEBI" id="CHEBI:30013"/>
        <dbReference type="ChEBI" id="CHEBI:30616"/>
        <dbReference type="ChEBI" id="CHEBI:61977"/>
        <dbReference type="ChEBI" id="CHEBI:456216"/>
        <dbReference type="EC" id="2.7.11.1"/>
    </reaction>
</comment>